<accession>A0A4R6MWW3</accession>
<dbReference type="EMBL" id="SNXE01000008">
    <property type="protein sequence ID" value="TDP06690.1"/>
    <property type="molecule type" value="Genomic_DNA"/>
</dbReference>
<evidence type="ECO:0000313" key="2">
    <source>
        <dbReference type="EMBL" id="TDP06690.1"/>
    </source>
</evidence>
<keyword evidence="3" id="KW-1185">Reference proteome</keyword>
<dbReference type="AlphaFoldDB" id="A0A4R6MWW3"/>
<evidence type="ECO:0000313" key="3">
    <source>
        <dbReference type="Proteomes" id="UP000295357"/>
    </source>
</evidence>
<feature type="region of interest" description="Disordered" evidence="1">
    <location>
        <begin position="53"/>
        <end position="93"/>
    </location>
</feature>
<dbReference type="OrthoDB" id="9155765at2"/>
<name>A0A4R6MWW3_9BURK</name>
<evidence type="ECO:0000256" key="1">
    <source>
        <dbReference type="SAM" id="MobiDB-lite"/>
    </source>
</evidence>
<protein>
    <submittedName>
        <fullName evidence="2">Uncharacterized protein</fullName>
    </submittedName>
</protein>
<organism evidence="2 3">
    <name type="scientific">Roseateles asaccharophilus</name>
    <dbReference type="NCBI Taxonomy" id="582607"/>
    <lineage>
        <taxon>Bacteria</taxon>
        <taxon>Pseudomonadati</taxon>
        <taxon>Pseudomonadota</taxon>
        <taxon>Betaproteobacteria</taxon>
        <taxon>Burkholderiales</taxon>
        <taxon>Sphaerotilaceae</taxon>
        <taxon>Roseateles</taxon>
    </lineage>
</organism>
<gene>
    <name evidence="2" type="ORF">DFR39_108162</name>
</gene>
<dbReference type="Proteomes" id="UP000295357">
    <property type="component" value="Unassembled WGS sequence"/>
</dbReference>
<proteinExistence type="predicted"/>
<dbReference type="RefSeq" id="WP_133604879.1">
    <property type="nucleotide sequence ID" value="NZ_JAUFPJ010000009.1"/>
</dbReference>
<reference evidence="2 3" key="1">
    <citation type="submission" date="2019-03" db="EMBL/GenBank/DDBJ databases">
        <title>Genomic Encyclopedia of Type Strains, Phase IV (KMG-IV): sequencing the most valuable type-strain genomes for metagenomic binning, comparative biology and taxonomic classification.</title>
        <authorList>
            <person name="Goeker M."/>
        </authorList>
    </citation>
    <scope>NUCLEOTIDE SEQUENCE [LARGE SCALE GENOMIC DNA]</scope>
    <source>
        <strain evidence="2 3">DSM 25082</strain>
    </source>
</reference>
<comment type="caution">
    <text evidence="2">The sequence shown here is derived from an EMBL/GenBank/DDBJ whole genome shotgun (WGS) entry which is preliminary data.</text>
</comment>
<sequence length="93" mass="10749">MYLDLQDPDSIVSWWREFPERHWAYLDALDQLTPQFRASIQLARQRIRQQPDFPARLDDGPAQHGAAPVAASLMPEDDEDDTRDFAPKYGALH</sequence>